<dbReference type="EMBL" id="BAAAZO010000010">
    <property type="protein sequence ID" value="GAA3628376.1"/>
    <property type="molecule type" value="Genomic_DNA"/>
</dbReference>
<proteinExistence type="predicted"/>
<name>A0ABP7AAL5_9ACTN</name>
<evidence type="ECO:0000313" key="3">
    <source>
        <dbReference type="Proteomes" id="UP001501074"/>
    </source>
</evidence>
<protein>
    <submittedName>
        <fullName evidence="2">Uncharacterized protein</fullName>
    </submittedName>
</protein>
<accession>A0ABP7AAL5</accession>
<comment type="caution">
    <text evidence="2">The sequence shown here is derived from an EMBL/GenBank/DDBJ whole genome shotgun (WGS) entry which is preliminary data.</text>
</comment>
<organism evidence="2 3">
    <name type="scientific">Kineosporia mesophila</name>
    <dbReference type="NCBI Taxonomy" id="566012"/>
    <lineage>
        <taxon>Bacteria</taxon>
        <taxon>Bacillati</taxon>
        <taxon>Actinomycetota</taxon>
        <taxon>Actinomycetes</taxon>
        <taxon>Kineosporiales</taxon>
        <taxon>Kineosporiaceae</taxon>
        <taxon>Kineosporia</taxon>
    </lineage>
</organism>
<feature type="compositionally biased region" description="Polar residues" evidence="1">
    <location>
        <begin position="44"/>
        <end position="55"/>
    </location>
</feature>
<dbReference type="Proteomes" id="UP001501074">
    <property type="component" value="Unassembled WGS sequence"/>
</dbReference>
<keyword evidence="3" id="KW-1185">Reference proteome</keyword>
<evidence type="ECO:0000313" key="2">
    <source>
        <dbReference type="EMBL" id="GAA3628376.1"/>
    </source>
</evidence>
<evidence type="ECO:0000256" key="1">
    <source>
        <dbReference type="SAM" id="MobiDB-lite"/>
    </source>
</evidence>
<sequence length="61" mass="6446">MATHTFRAMHGEVDDSNGADEAFAGHWGPVGRTRIPGGPLLRGSVSSPSGVTHLTFTRERG</sequence>
<reference evidence="3" key="1">
    <citation type="journal article" date="2019" name="Int. J. Syst. Evol. Microbiol.">
        <title>The Global Catalogue of Microorganisms (GCM) 10K type strain sequencing project: providing services to taxonomists for standard genome sequencing and annotation.</title>
        <authorList>
            <consortium name="The Broad Institute Genomics Platform"/>
            <consortium name="The Broad Institute Genome Sequencing Center for Infectious Disease"/>
            <person name="Wu L."/>
            <person name="Ma J."/>
        </authorList>
    </citation>
    <scope>NUCLEOTIDE SEQUENCE [LARGE SCALE GENOMIC DNA]</scope>
    <source>
        <strain evidence="3">JCM 16902</strain>
    </source>
</reference>
<dbReference type="RefSeq" id="WP_231484543.1">
    <property type="nucleotide sequence ID" value="NZ_BAAAZO010000010.1"/>
</dbReference>
<feature type="region of interest" description="Disordered" evidence="1">
    <location>
        <begin position="1"/>
        <end position="61"/>
    </location>
</feature>
<gene>
    <name evidence="2" type="ORF">GCM10022223_52160</name>
</gene>